<protein>
    <recommendedName>
        <fullName evidence="2">DUF3795 domain-containing protein</fullName>
    </recommendedName>
</protein>
<accession>X1DUV9</accession>
<gene>
    <name evidence="1" type="ORF">S01H4_52349</name>
</gene>
<dbReference type="EMBL" id="BART01029898">
    <property type="protein sequence ID" value="GAH11990.1"/>
    <property type="molecule type" value="Genomic_DNA"/>
</dbReference>
<dbReference type="InterPro" id="IPR024227">
    <property type="entry name" value="DUF3795"/>
</dbReference>
<evidence type="ECO:0000313" key="1">
    <source>
        <dbReference type="EMBL" id="GAH11990.1"/>
    </source>
</evidence>
<organism evidence="1">
    <name type="scientific">marine sediment metagenome</name>
    <dbReference type="NCBI Taxonomy" id="412755"/>
    <lineage>
        <taxon>unclassified sequences</taxon>
        <taxon>metagenomes</taxon>
        <taxon>ecological metagenomes</taxon>
    </lineage>
</organism>
<sequence length="129" mass="14849">MKKMIAHCGVECTKCVAFIATKENNDELRKKKAEEWSRQLNQTVLPESINCDGCLSAGRHVSYCSMCKIKECCVERKVQNCAFCDNYICETLDNAFKFMCEVFEMGTNNVPEAKDNLEEIRKNSSHNFW</sequence>
<name>X1DUV9_9ZZZZ</name>
<reference evidence="1" key="1">
    <citation type="journal article" date="2014" name="Front. Microbiol.">
        <title>High frequency of phylogenetically diverse reductive dehalogenase-homologous genes in deep subseafloor sedimentary metagenomes.</title>
        <authorList>
            <person name="Kawai M."/>
            <person name="Futagami T."/>
            <person name="Toyoda A."/>
            <person name="Takaki Y."/>
            <person name="Nishi S."/>
            <person name="Hori S."/>
            <person name="Arai W."/>
            <person name="Tsubouchi T."/>
            <person name="Morono Y."/>
            <person name="Uchiyama I."/>
            <person name="Ito T."/>
            <person name="Fujiyama A."/>
            <person name="Inagaki F."/>
            <person name="Takami H."/>
        </authorList>
    </citation>
    <scope>NUCLEOTIDE SEQUENCE</scope>
    <source>
        <strain evidence="1">Expedition CK06-06</strain>
    </source>
</reference>
<proteinExistence type="predicted"/>
<evidence type="ECO:0008006" key="2">
    <source>
        <dbReference type="Google" id="ProtNLM"/>
    </source>
</evidence>
<comment type="caution">
    <text evidence="1">The sequence shown here is derived from an EMBL/GenBank/DDBJ whole genome shotgun (WGS) entry which is preliminary data.</text>
</comment>
<dbReference type="Pfam" id="PF12675">
    <property type="entry name" value="DUF3795"/>
    <property type="match status" value="1"/>
</dbReference>
<dbReference type="AlphaFoldDB" id="X1DUV9"/>